<comment type="function">
    <text evidence="6">Catalyzes the stereospecific oxidation of squalene to (S)-2,3-epoxysqualene, and is considered to be a rate-limiting enzyme in steroid biosynthesis.</text>
</comment>
<evidence type="ECO:0000256" key="2">
    <source>
        <dbReference type="ARBA" id="ARBA00022630"/>
    </source>
</evidence>
<keyword evidence="5 6" id="KW-0472">Membrane</keyword>
<dbReference type="EMBL" id="RCHU01001125">
    <property type="protein sequence ID" value="TKR75472.1"/>
    <property type="molecule type" value="Genomic_DNA"/>
</dbReference>
<proteinExistence type="inferred from homology"/>
<evidence type="ECO:0000259" key="7">
    <source>
        <dbReference type="Pfam" id="PF08491"/>
    </source>
</evidence>
<sequence>MDEVFLSKRLICLHLPSLYVTQHNHISMRLIDTINLLLVAANGICKKHICLHTEFSSSDQDPSRKEMKEAFFNYLSLGGVFSDGLMALLSGLNPAPLSLVFHCFAMLAYAVGRLLLPFPTPKRMFIAAKLILVGSGIIFPILKVEGIRATFFPATMPAYYRTPPVQSTDDIE</sequence>
<dbReference type="InterPro" id="IPR040125">
    <property type="entry name" value="Squalene_monox"/>
</dbReference>
<dbReference type="PANTHER" id="PTHR10835:SF29">
    <property type="entry name" value="SQUALENE MONOOXYGENASE"/>
    <property type="match status" value="1"/>
</dbReference>
<evidence type="ECO:0000256" key="6">
    <source>
        <dbReference type="RuleBase" id="RU367121"/>
    </source>
</evidence>
<dbReference type="UniPathway" id="UPA00767">
    <property type="reaction ID" value="UER00752"/>
</dbReference>
<keyword evidence="3 6" id="KW-0274">FAD</keyword>
<dbReference type="Pfam" id="PF08491">
    <property type="entry name" value="SE"/>
    <property type="match status" value="1"/>
</dbReference>
<accession>A0A4U5N0N3</accession>
<keyword evidence="6" id="KW-0812">Transmembrane</keyword>
<name>A0A4U5N0N3_POPAL</name>
<dbReference type="GO" id="GO:0004506">
    <property type="term" value="F:squalene monooxygenase activity"/>
    <property type="evidence" value="ECO:0007669"/>
    <property type="project" value="UniProtKB-UniRule"/>
</dbReference>
<dbReference type="GO" id="GO:0050660">
    <property type="term" value="F:flavin adenine dinucleotide binding"/>
    <property type="evidence" value="ECO:0007669"/>
    <property type="project" value="UniProtKB-UniRule"/>
</dbReference>
<feature type="domain" description="Squalene epoxidase" evidence="7">
    <location>
        <begin position="58"/>
        <end position="121"/>
    </location>
</feature>
<dbReference type="GO" id="GO:0016020">
    <property type="term" value="C:membrane"/>
    <property type="evidence" value="ECO:0007669"/>
    <property type="project" value="UniProtKB-SubCell"/>
</dbReference>
<comment type="subcellular location">
    <subcellularLocation>
        <location evidence="6">Membrane</location>
        <topology evidence="6">Multi-pass membrane protein</topology>
    </subcellularLocation>
</comment>
<comment type="cofactor">
    <cofactor evidence="1 6">
        <name>FAD</name>
        <dbReference type="ChEBI" id="CHEBI:57692"/>
    </cofactor>
</comment>
<evidence type="ECO:0000313" key="8">
    <source>
        <dbReference type="EMBL" id="TKR75472.1"/>
    </source>
</evidence>
<evidence type="ECO:0000256" key="3">
    <source>
        <dbReference type="ARBA" id="ARBA00022827"/>
    </source>
</evidence>
<protein>
    <recommendedName>
        <fullName evidence="6">Squalene monooxygenase</fullName>
        <ecNumber evidence="6">1.14.14.17</ecNumber>
    </recommendedName>
</protein>
<comment type="caution">
    <text evidence="8">The sequence shown here is derived from an EMBL/GenBank/DDBJ whole genome shotgun (WGS) entry which is preliminary data.</text>
</comment>
<keyword evidence="2 6" id="KW-0285">Flavoprotein</keyword>
<dbReference type="PANTHER" id="PTHR10835">
    <property type="entry name" value="SQUALENE MONOOXYGENASE"/>
    <property type="match status" value="1"/>
</dbReference>
<dbReference type="STRING" id="43335.A0A4U5N0N3"/>
<dbReference type="GO" id="GO:0005783">
    <property type="term" value="C:endoplasmic reticulum"/>
    <property type="evidence" value="ECO:0007669"/>
    <property type="project" value="TreeGrafter"/>
</dbReference>
<dbReference type="EC" id="1.14.14.17" evidence="6"/>
<comment type="similarity">
    <text evidence="6">Belongs to the squalene monooxygenase family.</text>
</comment>
<dbReference type="GO" id="GO:0016126">
    <property type="term" value="P:sterol biosynthetic process"/>
    <property type="evidence" value="ECO:0007669"/>
    <property type="project" value="UniProtKB-UniRule"/>
</dbReference>
<dbReference type="InterPro" id="IPR013698">
    <property type="entry name" value="Squalene_epoxidase"/>
</dbReference>
<evidence type="ECO:0000256" key="5">
    <source>
        <dbReference type="ARBA" id="ARBA00023136"/>
    </source>
</evidence>
<organism evidence="8">
    <name type="scientific">Populus alba</name>
    <name type="common">White poplar</name>
    <dbReference type="NCBI Taxonomy" id="43335"/>
    <lineage>
        <taxon>Eukaryota</taxon>
        <taxon>Viridiplantae</taxon>
        <taxon>Streptophyta</taxon>
        <taxon>Embryophyta</taxon>
        <taxon>Tracheophyta</taxon>
        <taxon>Spermatophyta</taxon>
        <taxon>Magnoliopsida</taxon>
        <taxon>eudicotyledons</taxon>
        <taxon>Gunneridae</taxon>
        <taxon>Pentapetalae</taxon>
        <taxon>rosids</taxon>
        <taxon>fabids</taxon>
        <taxon>Malpighiales</taxon>
        <taxon>Salicaceae</taxon>
        <taxon>Saliceae</taxon>
        <taxon>Populus</taxon>
    </lineage>
</organism>
<evidence type="ECO:0000256" key="1">
    <source>
        <dbReference type="ARBA" id="ARBA00001974"/>
    </source>
</evidence>
<evidence type="ECO:0000256" key="4">
    <source>
        <dbReference type="ARBA" id="ARBA00023002"/>
    </source>
</evidence>
<feature type="transmembrane region" description="Helical" evidence="6">
    <location>
        <begin position="95"/>
        <end position="112"/>
    </location>
</feature>
<feature type="transmembrane region" description="Helical" evidence="6">
    <location>
        <begin position="124"/>
        <end position="142"/>
    </location>
</feature>
<keyword evidence="4 6" id="KW-0560">Oxidoreductase</keyword>
<gene>
    <name evidence="8" type="ORF">D5086_0000285140</name>
</gene>
<feature type="transmembrane region" description="Helical" evidence="6">
    <location>
        <begin position="71"/>
        <end position="89"/>
    </location>
</feature>
<dbReference type="AlphaFoldDB" id="A0A4U5N0N3"/>
<keyword evidence="6" id="KW-1133">Transmembrane helix</keyword>
<reference evidence="8" key="1">
    <citation type="submission" date="2018-10" db="EMBL/GenBank/DDBJ databases">
        <title>Population genomic analysis revealed the cold adaptation of white poplar.</title>
        <authorList>
            <person name="Liu Y.-J."/>
        </authorList>
    </citation>
    <scope>NUCLEOTIDE SEQUENCE [LARGE SCALE GENOMIC DNA]</scope>
    <source>
        <strain evidence="8">PAL-ZL1</strain>
    </source>
</reference>
<comment type="catalytic activity">
    <reaction evidence="6">
        <text>squalene + reduced [NADPH--hemoprotein reductase] + O2 = (S)-2,3-epoxysqualene + oxidized [NADPH--hemoprotein reductase] + H2O + H(+)</text>
        <dbReference type="Rhea" id="RHEA:25282"/>
        <dbReference type="Rhea" id="RHEA-COMP:11964"/>
        <dbReference type="Rhea" id="RHEA-COMP:11965"/>
        <dbReference type="ChEBI" id="CHEBI:15377"/>
        <dbReference type="ChEBI" id="CHEBI:15378"/>
        <dbReference type="ChEBI" id="CHEBI:15379"/>
        <dbReference type="ChEBI" id="CHEBI:15440"/>
        <dbReference type="ChEBI" id="CHEBI:15441"/>
        <dbReference type="ChEBI" id="CHEBI:57618"/>
        <dbReference type="ChEBI" id="CHEBI:58210"/>
        <dbReference type="EC" id="1.14.14.17"/>
    </reaction>
</comment>